<dbReference type="PROSITE" id="PS50297">
    <property type="entry name" value="ANK_REP_REGION"/>
    <property type="match status" value="1"/>
</dbReference>
<evidence type="ECO:0000259" key="4">
    <source>
        <dbReference type="PROSITE" id="PS50181"/>
    </source>
</evidence>
<dbReference type="InterPro" id="IPR036770">
    <property type="entry name" value="Ankyrin_rpt-contain_sf"/>
</dbReference>
<keyword evidence="1" id="KW-0677">Repeat</keyword>
<dbReference type="InterPro" id="IPR001810">
    <property type="entry name" value="F-box_dom"/>
</dbReference>
<evidence type="ECO:0000256" key="1">
    <source>
        <dbReference type="ARBA" id="ARBA00022737"/>
    </source>
</evidence>
<organism evidence="5 6">
    <name type="scientific">Blastomyces silverae</name>
    <dbReference type="NCBI Taxonomy" id="2060906"/>
    <lineage>
        <taxon>Eukaryota</taxon>
        <taxon>Fungi</taxon>
        <taxon>Dikarya</taxon>
        <taxon>Ascomycota</taxon>
        <taxon>Pezizomycotina</taxon>
        <taxon>Eurotiomycetes</taxon>
        <taxon>Eurotiomycetidae</taxon>
        <taxon>Onygenales</taxon>
        <taxon>Ajellomycetaceae</taxon>
        <taxon>Blastomyces</taxon>
    </lineage>
</organism>
<keyword evidence="2 3" id="KW-0040">ANK repeat</keyword>
<evidence type="ECO:0000256" key="2">
    <source>
        <dbReference type="ARBA" id="ARBA00023043"/>
    </source>
</evidence>
<dbReference type="InterPro" id="IPR036047">
    <property type="entry name" value="F-box-like_dom_sf"/>
</dbReference>
<name>A0A0H1BC78_9EURO</name>
<gene>
    <name evidence="5" type="ORF">EMPG_15620</name>
</gene>
<evidence type="ECO:0000313" key="6">
    <source>
        <dbReference type="Proteomes" id="UP000053573"/>
    </source>
</evidence>
<dbReference type="PANTHER" id="PTHR24198:SF165">
    <property type="entry name" value="ANKYRIN REPEAT-CONTAINING PROTEIN-RELATED"/>
    <property type="match status" value="1"/>
</dbReference>
<feature type="repeat" description="ANK" evidence="3">
    <location>
        <begin position="90"/>
        <end position="122"/>
    </location>
</feature>
<keyword evidence="6" id="KW-1185">Reference proteome</keyword>
<dbReference type="SUPFAM" id="SSF81383">
    <property type="entry name" value="F-box domain"/>
    <property type="match status" value="1"/>
</dbReference>
<dbReference type="SUPFAM" id="SSF48403">
    <property type="entry name" value="Ankyrin repeat"/>
    <property type="match status" value="1"/>
</dbReference>
<dbReference type="Gene3D" id="1.25.40.20">
    <property type="entry name" value="Ankyrin repeat-containing domain"/>
    <property type="match status" value="1"/>
</dbReference>
<dbReference type="InterPro" id="IPR002110">
    <property type="entry name" value="Ankyrin_rpt"/>
</dbReference>
<dbReference type="EMBL" id="LDEV01002484">
    <property type="protein sequence ID" value="KLJ08950.1"/>
    <property type="molecule type" value="Genomic_DNA"/>
</dbReference>
<dbReference type="PROSITE" id="PS50088">
    <property type="entry name" value="ANK_REPEAT"/>
    <property type="match status" value="1"/>
</dbReference>
<dbReference type="STRING" id="2060906.A0A0H1BC78"/>
<proteinExistence type="predicted"/>
<dbReference type="SMART" id="SM00248">
    <property type="entry name" value="ANK"/>
    <property type="match status" value="8"/>
</dbReference>
<reference evidence="6" key="1">
    <citation type="journal article" date="2015" name="PLoS Genet.">
        <title>The dynamic genome and transcriptome of the human fungal pathogen Blastomyces and close relative Emmonsia.</title>
        <authorList>
            <person name="Munoz J.F."/>
            <person name="Gauthier G.M."/>
            <person name="Desjardins C.A."/>
            <person name="Gallo J.E."/>
            <person name="Holder J."/>
            <person name="Sullivan T.D."/>
            <person name="Marty A.J."/>
            <person name="Carmen J.C."/>
            <person name="Chen Z."/>
            <person name="Ding L."/>
            <person name="Gujja S."/>
            <person name="Magrini V."/>
            <person name="Misas E."/>
            <person name="Mitreva M."/>
            <person name="Priest M."/>
            <person name="Saif S."/>
            <person name="Whiston E.A."/>
            <person name="Young S."/>
            <person name="Zeng Q."/>
            <person name="Goldman W.E."/>
            <person name="Mardis E.R."/>
            <person name="Taylor J.W."/>
            <person name="McEwen J.G."/>
            <person name="Clay O.K."/>
            <person name="Klein B.S."/>
            <person name="Cuomo C.A."/>
        </authorList>
    </citation>
    <scope>NUCLEOTIDE SEQUENCE [LARGE SCALE GENOMIC DNA]</scope>
    <source>
        <strain evidence="6">UAMH 139</strain>
    </source>
</reference>
<protein>
    <recommendedName>
        <fullName evidence="4">F-box domain-containing protein</fullName>
    </recommendedName>
</protein>
<evidence type="ECO:0000256" key="3">
    <source>
        <dbReference type="PROSITE-ProRule" id="PRU00023"/>
    </source>
</evidence>
<dbReference type="AlphaFoldDB" id="A0A0H1BC78"/>
<evidence type="ECO:0000313" key="5">
    <source>
        <dbReference type="EMBL" id="KLJ08950.1"/>
    </source>
</evidence>
<dbReference type="PROSITE" id="PS50181">
    <property type="entry name" value="FBOX"/>
    <property type="match status" value="1"/>
</dbReference>
<dbReference type="PANTHER" id="PTHR24198">
    <property type="entry name" value="ANKYRIN REPEAT AND PROTEIN KINASE DOMAIN-CONTAINING PROTEIN"/>
    <property type="match status" value="1"/>
</dbReference>
<dbReference type="Pfam" id="PF12796">
    <property type="entry name" value="Ank_2"/>
    <property type="match status" value="1"/>
</dbReference>
<dbReference type="Proteomes" id="UP000053573">
    <property type="component" value="Unassembled WGS sequence"/>
</dbReference>
<dbReference type="OrthoDB" id="4187159at2759"/>
<sequence length="375" mass="41376">MQLIDLPVEIHLSIARLLHARDFISLMCISRHLQNVLDRELFRRATVCITSPLHFRRPRSVLHLAAHHDSVNLAEIALDKGIPISQDDPFKRSALCVAASSGSVKVARFLIEHGAEITPSNPKTESPVFSAAKAHEAAVLQLLIDAGGDVSKPCECDRFNQTPLLVALSSDISLFHPSRKLNDTICTLLRAGVDPQVGKPFSPLAKALERPTHDLDVVKLLLGAGARLQDEELDYNLKRVMERSHMPTVKTLVDSGTNIGRMFTHALRAAEPRIVRYLMGVYPEFEESDEIKSRALEVAVRHGRVGTARALISAGAKAEAVFNENGKRVSLVRLATEVSSMEMVKLLLASGFECEPNLCREVIIGGLPKRRKIRH</sequence>
<feature type="domain" description="F-box" evidence="4">
    <location>
        <begin position="1"/>
        <end position="45"/>
    </location>
</feature>
<accession>A0A0H1BC78</accession>
<comment type="caution">
    <text evidence="5">The sequence shown here is derived from an EMBL/GenBank/DDBJ whole genome shotgun (WGS) entry which is preliminary data.</text>
</comment>